<organism evidence="2 3">
    <name type="scientific">Hyaloscypha bicolor E</name>
    <dbReference type="NCBI Taxonomy" id="1095630"/>
    <lineage>
        <taxon>Eukaryota</taxon>
        <taxon>Fungi</taxon>
        <taxon>Dikarya</taxon>
        <taxon>Ascomycota</taxon>
        <taxon>Pezizomycotina</taxon>
        <taxon>Leotiomycetes</taxon>
        <taxon>Helotiales</taxon>
        <taxon>Hyaloscyphaceae</taxon>
        <taxon>Hyaloscypha</taxon>
        <taxon>Hyaloscypha bicolor</taxon>
    </lineage>
</organism>
<sequence length="317" mass="35278">MSAFSRGCLCAFTPRIIHLFSTKSFQRTQFFSTSPLLRAAKKARPPSAIKKALPTSKPSFIAPKAVPQITQAASTYQSYAATLAQKLHPTLLYTAPSHTMFMAACYTGSTFCFSYAIVFLWSNINTAEGLAPWVSTALAGVAIFMAGFGTWLILGPARLIKTITAIPKNANAISTAVGKAATPELQIEVELRKMFPLPFFPARKIYVKPEEIILPLPLVPPPPKALTVTEIRELRIAEEEESRKLLEYERSHIMTAPFRHMSRGFFQLFKAIGRTWHREGFMKVEVKGMKYKLDVTGGWALDRGRALDRLARVRPGL</sequence>
<dbReference type="STRING" id="1095630.A0A2J6T5H7"/>
<dbReference type="OrthoDB" id="4140442at2759"/>
<reference evidence="2 3" key="1">
    <citation type="submission" date="2016-04" db="EMBL/GenBank/DDBJ databases">
        <title>A degradative enzymes factory behind the ericoid mycorrhizal symbiosis.</title>
        <authorList>
            <consortium name="DOE Joint Genome Institute"/>
            <person name="Martino E."/>
            <person name="Morin E."/>
            <person name="Grelet G."/>
            <person name="Kuo A."/>
            <person name="Kohler A."/>
            <person name="Daghino S."/>
            <person name="Barry K."/>
            <person name="Choi C."/>
            <person name="Cichocki N."/>
            <person name="Clum A."/>
            <person name="Copeland A."/>
            <person name="Hainaut M."/>
            <person name="Haridas S."/>
            <person name="Labutti K."/>
            <person name="Lindquist E."/>
            <person name="Lipzen A."/>
            <person name="Khouja H.-R."/>
            <person name="Murat C."/>
            <person name="Ohm R."/>
            <person name="Olson A."/>
            <person name="Spatafora J."/>
            <person name="Veneault-Fourrey C."/>
            <person name="Henrissat B."/>
            <person name="Grigoriev I."/>
            <person name="Martin F."/>
            <person name="Perotto S."/>
        </authorList>
    </citation>
    <scope>NUCLEOTIDE SEQUENCE [LARGE SCALE GENOMIC DNA]</scope>
    <source>
        <strain evidence="2 3">E</strain>
    </source>
</reference>
<keyword evidence="1" id="KW-0812">Transmembrane</keyword>
<protein>
    <submittedName>
        <fullName evidence="2">Uncharacterized protein</fullName>
    </submittedName>
</protein>
<dbReference type="InParanoid" id="A0A2J6T5H7"/>
<dbReference type="RefSeq" id="XP_024735169.1">
    <property type="nucleotide sequence ID" value="XM_024880543.1"/>
</dbReference>
<feature type="transmembrane region" description="Helical" evidence="1">
    <location>
        <begin position="101"/>
        <end position="121"/>
    </location>
</feature>
<dbReference type="EMBL" id="KZ613828">
    <property type="protein sequence ID" value="PMD58265.1"/>
    <property type="molecule type" value="Genomic_DNA"/>
</dbReference>
<name>A0A2J6T5H7_9HELO</name>
<feature type="transmembrane region" description="Helical" evidence="1">
    <location>
        <begin position="133"/>
        <end position="154"/>
    </location>
</feature>
<keyword evidence="3" id="KW-1185">Reference proteome</keyword>
<evidence type="ECO:0000313" key="3">
    <source>
        <dbReference type="Proteomes" id="UP000235371"/>
    </source>
</evidence>
<dbReference type="AlphaFoldDB" id="A0A2J6T5H7"/>
<dbReference type="GeneID" id="36588620"/>
<proteinExistence type="predicted"/>
<evidence type="ECO:0000313" key="2">
    <source>
        <dbReference type="EMBL" id="PMD58265.1"/>
    </source>
</evidence>
<gene>
    <name evidence="2" type="ORF">K444DRAFT_614520</name>
</gene>
<keyword evidence="1" id="KW-0472">Membrane</keyword>
<dbReference type="Proteomes" id="UP000235371">
    <property type="component" value="Unassembled WGS sequence"/>
</dbReference>
<accession>A0A2J6T5H7</accession>
<evidence type="ECO:0000256" key="1">
    <source>
        <dbReference type="SAM" id="Phobius"/>
    </source>
</evidence>
<keyword evidence="1" id="KW-1133">Transmembrane helix</keyword>